<feature type="region of interest" description="Disordered" evidence="1">
    <location>
        <begin position="1"/>
        <end position="205"/>
    </location>
</feature>
<dbReference type="AlphaFoldDB" id="A0A6G1I3I0"/>
<feature type="compositionally biased region" description="Low complexity" evidence="1">
    <location>
        <begin position="143"/>
        <end position="166"/>
    </location>
</feature>
<reference evidence="2" key="1">
    <citation type="journal article" date="2020" name="Stud. Mycol.">
        <title>101 Dothideomycetes genomes: a test case for predicting lifestyles and emergence of pathogens.</title>
        <authorList>
            <person name="Haridas S."/>
            <person name="Albert R."/>
            <person name="Binder M."/>
            <person name="Bloem J."/>
            <person name="Labutti K."/>
            <person name="Salamov A."/>
            <person name="Andreopoulos B."/>
            <person name="Baker S."/>
            <person name="Barry K."/>
            <person name="Bills G."/>
            <person name="Bluhm B."/>
            <person name="Cannon C."/>
            <person name="Castanera R."/>
            <person name="Culley D."/>
            <person name="Daum C."/>
            <person name="Ezra D."/>
            <person name="Gonzalez J."/>
            <person name="Henrissat B."/>
            <person name="Kuo A."/>
            <person name="Liang C."/>
            <person name="Lipzen A."/>
            <person name="Lutzoni F."/>
            <person name="Magnuson J."/>
            <person name="Mondo S."/>
            <person name="Nolan M."/>
            <person name="Ohm R."/>
            <person name="Pangilinan J."/>
            <person name="Park H.-J."/>
            <person name="Ramirez L."/>
            <person name="Alfaro M."/>
            <person name="Sun H."/>
            <person name="Tritt A."/>
            <person name="Yoshinaga Y."/>
            <person name="Zwiers L.-H."/>
            <person name="Turgeon B."/>
            <person name="Goodwin S."/>
            <person name="Spatafora J."/>
            <person name="Crous P."/>
            <person name="Grigoriev I."/>
        </authorList>
    </citation>
    <scope>NUCLEOTIDE SEQUENCE</scope>
    <source>
        <strain evidence="2">CBS 262.69</strain>
    </source>
</reference>
<keyword evidence="3" id="KW-1185">Reference proteome</keyword>
<protein>
    <submittedName>
        <fullName evidence="2">Uncharacterized protein</fullName>
    </submittedName>
</protein>
<dbReference type="EMBL" id="ML996690">
    <property type="protein sequence ID" value="KAF2402744.1"/>
    <property type="molecule type" value="Genomic_DNA"/>
</dbReference>
<gene>
    <name evidence="2" type="ORF">EJ06DRAFT_307951</name>
</gene>
<sequence>MAGASLTNVTNGKVLSAVDSALVTDQEMSPTPDIEADIEKAKVSEKPTNGNVNPAVAPRNPDAPTSKATARQTLIKPASSKPPRPGTIVKTTKPQATKPEVPAKPASSFNSNGGFVVPPKPVRKSFPSNLDGTGEKVKKRSSSKLSRQSLPGSSSTPSSTAESTSKPTKKPASKITKGSTLAPGTSSQGRSKSIIPLPDLTSANV</sequence>
<evidence type="ECO:0000313" key="2">
    <source>
        <dbReference type="EMBL" id="KAF2402744.1"/>
    </source>
</evidence>
<accession>A0A6G1I3I0</accession>
<feature type="compositionally biased region" description="Polar residues" evidence="1">
    <location>
        <begin position="178"/>
        <end position="191"/>
    </location>
</feature>
<name>A0A6G1I3I0_9PEZI</name>
<feature type="compositionally biased region" description="Polar residues" evidence="1">
    <location>
        <begin position="1"/>
        <end position="13"/>
    </location>
</feature>
<proteinExistence type="predicted"/>
<organism evidence="2 3">
    <name type="scientific">Trichodelitschia bisporula</name>
    <dbReference type="NCBI Taxonomy" id="703511"/>
    <lineage>
        <taxon>Eukaryota</taxon>
        <taxon>Fungi</taxon>
        <taxon>Dikarya</taxon>
        <taxon>Ascomycota</taxon>
        <taxon>Pezizomycotina</taxon>
        <taxon>Dothideomycetes</taxon>
        <taxon>Dothideomycetes incertae sedis</taxon>
        <taxon>Phaeotrichales</taxon>
        <taxon>Phaeotrichaceae</taxon>
        <taxon>Trichodelitschia</taxon>
    </lineage>
</organism>
<evidence type="ECO:0000313" key="3">
    <source>
        <dbReference type="Proteomes" id="UP000799640"/>
    </source>
</evidence>
<evidence type="ECO:0000256" key="1">
    <source>
        <dbReference type="SAM" id="MobiDB-lite"/>
    </source>
</evidence>
<dbReference type="Proteomes" id="UP000799640">
    <property type="component" value="Unassembled WGS sequence"/>
</dbReference>